<sequence>MELTNSKRILYAASYVSIQFTVEEQRKVGSTLVPVL</sequence>
<organism evidence="1 2">
    <name type="scientific">Nitrosospira multiformis</name>
    <dbReference type="NCBI Taxonomy" id="1231"/>
    <lineage>
        <taxon>Bacteria</taxon>
        <taxon>Pseudomonadati</taxon>
        <taxon>Pseudomonadota</taxon>
        <taxon>Betaproteobacteria</taxon>
        <taxon>Nitrosomonadales</taxon>
        <taxon>Nitrosomonadaceae</taxon>
        <taxon>Nitrosospira</taxon>
    </lineage>
</organism>
<protein>
    <submittedName>
        <fullName evidence="1">Uncharacterized protein</fullName>
    </submittedName>
</protein>
<evidence type="ECO:0000313" key="2">
    <source>
        <dbReference type="Proteomes" id="UP000183898"/>
    </source>
</evidence>
<dbReference type="Proteomes" id="UP000183898">
    <property type="component" value="Unassembled WGS sequence"/>
</dbReference>
<dbReference type="AlphaFoldDB" id="A0A1H8NDF8"/>
<gene>
    <name evidence="1" type="ORF">SAMN05216404_1165</name>
</gene>
<accession>A0A1H8NDF8</accession>
<name>A0A1H8NDF8_9PROT</name>
<dbReference type="EMBL" id="FOCT01000016">
    <property type="protein sequence ID" value="SEO27644.1"/>
    <property type="molecule type" value="Genomic_DNA"/>
</dbReference>
<evidence type="ECO:0000313" key="1">
    <source>
        <dbReference type="EMBL" id="SEO27644.1"/>
    </source>
</evidence>
<proteinExistence type="predicted"/>
<reference evidence="1 2" key="1">
    <citation type="submission" date="2016-10" db="EMBL/GenBank/DDBJ databases">
        <authorList>
            <person name="de Groot N.N."/>
        </authorList>
    </citation>
    <scope>NUCLEOTIDE SEQUENCE [LARGE SCALE GENOMIC DNA]</scope>
    <source>
        <strain evidence="1 2">Nl18</strain>
    </source>
</reference>